<keyword evidence="2" id="KW-0489">Methyltransferase</keyword>
<evidence type="ECO:0000313" key="6">
    <source>
        <dbReference type="EMBL" id="KAF4713814.1"/>
    </source>
</evidence>
<sequence>HSLADALQVELKGEPTLVEESLYGLEVDAEAAMNEFAAAVSLDNVQKATGVDLRSLASKVGVDIAPIETELGGFLGGIGKASTAPPGMDEIVAMVRLMQLLHSSRWKGGAHAGRDDIMGLFISVEFCHLLFSLSYNLFHGRNKRSAGLVDSQSGSREKPGHFCALISYAEFDRIVIDTAPTGHTLRLLSLPTFIHTALTATMQIYDKVSAALKAFTPLQTVYNTVLGKGAEHAPEVVQERLKEVGALGGWSFTSCGGHAYLGTDCEPSEARERVEQIQEGISNLNGVLQNAEESGFVVVSIPTQLAVDESLRLIEALPLAGMKIEQVVINQMPPVLVAGDADVKELVESYRGASSKLNELSKKGELPELSKEEVKLACDALDAQRTLVYESAKQAARLVEGLDQGIGVTRLPVIKHNVLGAQALDNAASHLFSHHSTRKSFTKYVVRLRKSHKFREEQERVFVKGLDTIRSIAAAGYKFDTLMVVAENSATALEKGIPANRTLRVPRDLLEHITYNHHFNAHLYGVTDERLCVGDVELPKREEVDWDSGVCSGPDVPEGYPEIVLCLDGLQYTDNIGRLLKTAWAIRAARVVLTPGSCDPWDWKVLEESGAKYRGVMVVVGSEAHGPSAELLECCTRVTLPMSMAADSLNASIAGGVLLYDIALRLQAEEGLGQ</sequence>
<dbReference type="GO" id="GO:0006396">
    <property type="term" value="P:RNA processing"/>
    <property type="evidence" value="ECO:0007669"/>
    <property type="project" value="InterPro"/>
</dbReference>
<dbReference type="InterPro" id="IPR025723">
    <property type="entry name" value="ArsA/GET3_ATPase-like"/>
</dbReference>
<dbReference type="Proteomes" id="UP000553632">
    <property type="component" value="Unassembled WGS sequence"/>
</dbReference>
<dbReference type="Pfam" id="PF02374">
    <property type="entry name" value="ArsA_ATPase"/>
    <property type="match status" value="2"/>
</dbReference>
<evidence type="ECO:0000256" key="1">
    <source>
        <dbReference type="ARBA" id="ARBA00011040"/>
    </source>
</evidence>
<dbReference type="GO" id="GO:0043529">
    <property type="term" value="C:GET complex"/>
    <property type="evidence" value="ECO:0007669"/>
    <property type="project" value="TreeGrafter"/>
</dbReference>
<dbReference type="GO" id="GO:0032259">
    <property type="term" value="P:methylation"/>
    <property type="evidence" value="ECO:0007669"/>
    <property type="project" value="UniProtKB-KW"/>
</dbReference>
<evidence type="ECO:0000256" key="3">
    <source>
        <dbReference type="ARBA" id="ARBA00022679"/>
    </source>
</evidence>
<evidence type="ECO:0000256" key="2">
    <source>
        <dbReference type="ARBA" id="ARBA00022603"/>
    </source>
</evidence>
<evidence type="ECO:0000259" key="4">
    <source>
        <dbReference type="Pfam" id="PF00588"/>
    </source>
</evidence>
<dbReference type="GO" id="GO:0005524">
    <property type="term" value="F:ATP binding"/>
    <property type="evidence" value="ECO:0007669"/>
    <property type="project" value="InterPro"/>
</dbReference>
<gene>
    <name evidence="6" type="ORF">FOZ63_028055</name>
</gene>
<dbReference type="EMBL" id="JABANO010029265">
    <property type="protein sequence ID" value="KAF4713814.1"/>
    <property type="molecule type" value="Genomic_DNA"/>
</dbReference>
<dbReference type="SUPFAM" id="SSF52540">
    <property type="entry name" value="P-loop containing nucleoside triphosphate hydrolases"/>
    <property type="match status" value="1"/>
</dbReference>
<dbReference type="AlphaFoldDB" id="A0A7J6QZG8"/>
<dbReference type="Gene3D" id="3.40.50.300">
    <property type="entry name" value="P-loop containing nucleotide triphosphate hydrolases"/>
    <property type="match status" value="1"/>
</dbReference>
<evidence type="ECO:0000313" key="7">
    <source>
        <dbReference type="Proteomes" id="UP000553632"/>
    </source>
</evidence>
<keyword evidence="7" id="KW-1185">Reference proteome</keyword>
<dbReference type="InterPro" id="IPR016300">
    <property type="entry name" value="ATPase_ArsA/GET3"/>
</dbReference>
<comment type="caution">
    <text evidence="6">The sequence shown here is derived from an EMBL/GenBank/DDBJ whole genome shotgun (WGS) entry which is preliminary data.</text>
</comment>
<dbReference type="SUPFAM" id="SSF75217">
    <property type="entry name" value="alpha/beta knot"/>
    <property type="match status" value="1"/>
</dbReference>
<comment type="similarity">
    <text evidence="1">Belongs to the arsA ATPase family.</text>
</comment>
<feature type="domain" description="ArsA/GET3 Anion-transporting ATPase-like" evidence="5">
    <location>
        <begin position="263"/>
        <end position="334"/>
    </location>
</feature>
<name>A0A7J6QZG8_PEROL</name>
<dbReference type="InterPro" id="IPR027417">
    <property type="entry name" value="P-loop_NTPase"/>
</dbReference>
<proteinExistence type="inferred from homology"/>
<dbReference type="InterPro" id="IPR001537">
    <property type="entry name" value="SpoU_MeTrfase"/>
</dbReference>
<dbReference type="InterPro" id="IPR029028">
    <property type="entry name" value="Alpha/beta_knot_MTases"/>
</dbReference>
<dbReference type="GO" id="GO:0071816">
    <property type="term" value="P:tail-anchored membrane protein insertion into ER membrane"/>
    <property type="evidence" value="ECO:0007669"/>
    <property type="project" value="TreeGrafter"/>
</dbReference>
<feature type="domain" description="ArsA/GET3 Anion-transporting ATPase-like" evidence="5">
    <location>
        <begin position="164"/>
        <end position="242"/>
    </location>
</feature>
<dbReference type="Gene3D" id="3.40.1280.10">
    <property type="match status" value="2"/>
</dbReference>
<evidence type="ECO:0000259" key="5">
    <source>
        <dbReference type="Pfam" id="PF02374"/>
    </source>
</evidence>
<dbReference type="InterPro" id="IPR029026">
    <property type="entry name" value="tRNA_m1G_MTases_N"/>
</dbReference>
<organism evidence="6 7">
    <name type="scientific">Perkinsus olseni</name>
    <name type="common">Perkinsus atlanticus</name>
    <dbReference type="NCBI Taxonomy" id="32597"/>
    <lineage>
        <taxon>Eukaryota</taxon>
        <taxon>Sar</taxon>
        <taxon>Alveolata</taxon>
        <taxon>Perkinsozoa</taxon>
        <taxon>Perkinsea</taxon>
        <taxon>Perkinsida</taxon>
        <taxon>Perkinsidae</taxon>
        <taxon>Perkinsus</taxon>
    </lineage>
</organism>
<dbReference type="GO" id="GO:0008173">
    <property type="term" value="F:RNA methyltransferase activity"/>
    <property type="evidence" value="ECO:0007669"/>
    <property type="project" value="InterPro"/>
</dbReference>
<feature type="domain" description="tRNA/rRNA methyltransferase SpoU type" evidence="4">
    <location>
        <begin position="614"/>
        <end position="660"/>
    </location>
</feature>
<accession>A0A7J6QZG8</accession>
<reference evidence="6 7" key="1">
    <citation type="submission" date="2020-04" db="EMBL/GenBank/DDBJ databases">
        <title>Perkinsus olseni comparative genomics.</title>
        <authorList>
            <person name="Bogema D.R."/>
        </authorList>
    </citation>
    <scope>NUCLEOTIDE SEQUENCE [LARGE SCALE GENOMIC DNA]</scope>
    <source>
        <strain evidence="6 7">ATCC PRA-207</strain>
    </source>
</reference>
<protein>
    <submittedName>
        <fullName evidence="6">Uncharacterized protein</fullName>
    </submittedName>
</protein>
<dbReference type="GO" id="GO:0003723">
    <property type="term" value="F:RNA binding"/>
    <property type="evidence" value="ECO:0007669"/>
    <property type="project" value="InterPro"/>
</dbReference>
<dbReference type="GO" id="GO:0016887">
    <property type="term" value="F:ATP hydrolysis activity"/>
    <property type="evidence" value="ECO:0007669"/>
    <property type="project" value="InterPro"/>
</dbReference>
<keyword evidence="3" id="KW-0808">Transferase</keyword>
<dbReference type="Pfam" id="PF00588">
    <property type="entry name" value="SpoU_methylase"/>
    <property type="match status" value="1"/>
</dbReference>
<dbReference type="PANTHER" id="PTHR10803">
    <property type="entry name" value="ARSENICAL PUMP-DRIVING ATPASE ARSENITE-TRANSLOCATING ATPASE"/>
    <property type="match status" value="1"/>
</dbReference>
<dbReference type="PANTHER" id="PTHR10803:SF3">
    <property type="entry name" value="ATPASE GET3"/>
    <property type="match status" value="1"/>
</dbReference>
<feature type="non-terminal residue" evidence="6">
    <location>
        <position position="674"/>
    </location>
</feature>